<name>A0A834XQ04_APHGI</name>
<evidence type="ECO:0000313" key="2">
    <source>
        <dbReference type="Proteomes" id="UP000639338"/>
    </source>
</evidence>
<accession>A0A834XQ04</accession>
<comment type="caution">
    <text evidence="1">The sequence shown here is derived from an EMBL/GenBank/DDBJ whole genome shotgun (WGS) entry which is preliminary data.</text>
</comment>
<dbReference type="OrthoDB" id="442460at2759"/>
<organism evidence="1 2">
    <name type="scientific">Aphidius gifuensis</name>
    <name type="common">Parasitoid wasp</name>
    <dbReference type="NCBI Taxonomy" id="684658"/>
    <lineage>
        <taxon>Eukaryota</taxon>
        <taxon>Metazoa</taxon>
        <taxon>Ecdysozoa</taxon>
        <taxon>Arthropoda</taxon>
        <taxon>Hexapoda</taxon>
        <taxon>Insecta</taxon>
        <taxon>Pterygota</taxon>
        <taxon>Neoptera</taxon>
        <taxon>Endopterygota</taxon>
        <taxon>Hymenoptera</taxon>
        <taxon>Apocrita</taxon>
        <taxon>Ichneumonoidea</taxon>
        <taxon>Braconidae</taxon>
        <taxon>Aphidiinae</taxon>
        <taxon>Aphidius</taxon>
    </lineage>
</organism>
<dbReference type="AlphaFoldDB" id="A0A834XQ04"/>
<dbReference type="EMBL" id="JACMRX010000005">
    <property type="protein sequence ID" value="KAF7988801.1"/>
    <property type="molecule type" value="Genomic_DNA"/>
</dbReference>
<protein>
    <submittedName>
        <fullName evidence="1">Uncharacterized protein</fullName>
    </submittedName>
</protein>
<gene>
    <name evidence="1" type="ORF">HCN44_007111</name>
</gene>
<evidence type="ECO:0000313" key="1">
    <source>
        <dbReference type="EMBL" id="KAF7988801.1"/>
    </source>
</evidence>
<dbReference type="Proteomes" id="UP000639338">
    <property type="component" value="Unassembled WGS sequence"/>
</dbReference>
<proteinExistence type="predicted"/>
<sequence length="1002" mass="112603">MEEQSQNKTIPIEIKEEFDEDITIQPESIKEEVLDEGEKNCEISKDQQPTIIEQQQKLPTIVDNQQQLEIKSELFIDHQINNNEPENSRVNAEEILSWSTNLDNSGYPGFIEAIRQARNKKQSHDVSFEILFSYLPESVIKQHDLNLNEWWNYCLFENKDPLETDLSVVNSYLEKKLDAGASPDDLESISSTVRLIASDKMEKQMSSSRFLFINKTDCFKTPKSSCQNNSKTLSLNIEIKKKDESQIASVQIEKAKKTKLPEVIDISDNDLYTESPTTLLEKSKDLLNNNEPTNLKNNSVFLTKAIDSSHLITPLMKPTSTKPPAILLCPASKKKVSKNNAIKKLIPGSINGQQTQSSMSNVVVGDKSDLTNEKYPTVIMPILKRQQDEVIQQHQSTLSTANDNQENNLLKNNVALSPLTPCQLNKYALECSSTALDQGKVETGGNLQSGSLLVNAVVNEQQQKPLANNNQAIDPPTKTMTPALKPSTSAKLLVHPNIQPSTPCEIKTSLSECSSKGKKQKRVEKTADLQTELQLSNAAPKNQQQLEKAELINIDKSDRKLISDLSDTSIHSDNSLDEIELTNNTESYAYLQKAIDNPQTEIVQDQVEGNVVKMLVVMPKNEQRLIIFDLPNEKCTVHDLLEQASIPFNGTTTVSLVKDPIFKINYIVETEAGTVVDSTETDDVNDELSNDDNVLSDEKCLQDDNDDNNIHATSTVNIEEPKYIDGKLAVCDKCGLPSMDFNRCYYCRKKIQDNPKTMPYACQPAQKKDMMLSIDKYYKSEKVNNDIKNDNTKLNLHTTSIDPNNLSSNINKRQPSIGNTNSNDIIENMTIYPARKSINKLDCPKLSSNNQATNTNNQQNKKLNDGIGEFINNNSTQVSTIISIEKPKYIDGKLAVCDNCGSSSIDFNRCYYCKKKIKINTKTKLDKSQPSQKKNMIYKIDKFYKKLSNNDTGDVKNELSNDGSVFPDKKYLQANTFRNIIGSVRKRFKPLSKPKFTAKSNS</sequence>
<keyword evidence="2" id="KW-1185">Reference proteome</keyword>
<reference evidence="1 2" key="1">
    <citation type="submission" date="2020-08" db="EMBL/GenBank/DDBJ databases">
        <title>Aphidius gifuensis genome sequencing and assembly.</title>
        <authorList>
            <person name="Du Z."/>
        </authorList>
    </citation>
    <scope>NUCLEOTIDE SEQUENCE [LARGE SCALE GENOMIC DNA]</scope>
    <source>
        <strain evidence="1">YNYX2018</strain>
        <tissue evidence="1">Adults</tissue>
    </source>
</reference>